<accession>A0A381RTW0</accession>
<protein>
    <recommendedName>
        <fullName evidence="1">Metallo-beta-lactamase domain-containing protein</fullName>
    </recommendedName>
</protein>
<dbReference type="PANTHER" id="PTHR30619:SF1">
    <property type="entry name" value="RECOMBINATION PROTEIN 2"/>
    <property type="match status" value="1"/>
</dbReference>
<proteinExistence type="predicted"/>
<dbReference type="AlphaFoldDB" id="A0A381RTW0"/>
<organism evidence="2">
    <name type="scientific">marine metagenome</name>
    <dbReference type="NCBI Taxonomy" id="408172"/>
    <lineage>
        <taxon>unclassified sequences</taxon>
        <taxon>metagenomes</taxon>
        <taxon>ecological metagenomes</taxon>
    </lineage>
</organism>
<evidence type="ECO:0000313" key="2">
    <source>
        <dbReference type="EMBL" id="SUZ95315.1"/>
    </source>
</evidence>
<dbReference type="InterPro" id="IPR036866">
    <property type="entry name" value="RibonucZ/Hydroxyglut_hydro"/>
</dbReference>
<evidence type="ECO:0000259" key="1">
    <source>
        <dbReference type="Pfam" id="PF00753"/>
    </source>
</evidence>
<dbReference type="InterPro" id="IPR001279">
    <property type="entry name" value="Metallo-B-lactamas"/>
</dbReference>
<dbReference type="Pfam" id="PF00753">
    <property type="entry name" value="Lactamase_B"/>
    <property type="match status" value="1"/>
</dbReference>
<dbReference type="Gene3D" id="3.60.15.10">
    <property type="entry name" value="Ribonuclease Z/Hydroxyacylglutathione hydrolase-like"/>
    <property type="match status" value="1"/>
</dbReference>
<dbReference type="SUPFAM" id="SSF56281">
    <property type="entry name" value="Metallo-hydrolase/oxidoreductase"/>
    <property type="match status" value="1"/>
</dbReference>
<dbReference type="EMBL" id="UINC01002314">
    <property type="protein sequence ID" value="SUZ95315.1"/>
    <property type="molecule type" value="Genomic_DNA"/>
</dbReference>
<dbReference type="PANTHER" id="PTHR30619">
    <property type="entry name" value="DNA INTERNALIZATION/COMPETENCE PROTEIN COMEC/REC2"/>
    <property type="match status" value="1"/>
</dbReference>
<gene>
    <name evidence="2" type="ORF">METZ01_LOCUS48169</name>
</gene>
<dbReference type="InterPro" id="IPR052159">
    <property type="entry name" value="Competence_DNA_uptake"/>
</dbReference>
<name>A0A381RTW0_9ZZZZ</name>
<sequence>MGRPELGAGRFRHHDARAWPCGGPPWIRIGILCSEGCMRTISVALMCLFLITPTPHAQNRDSDTLDIYVIDVEGGEATLFVAPSGESLLVDTGWPGFDGRDANRIVAAAKDAGITRIDHLVVTHFHTDHMGGAHQLAERLPIRNYLDHGMTVDEGERPRAAFERYVTLRGNGTHHTVRPGDSVPVTGLDVRIIASDGAVLTSPLAGAGQPNPACEGFTFHGADILSRYGDAEDQRSVSAFIGFGQFRTVIMGDLTWNKEHPLMCPDNKIGAVDLYLVSHHGSDTSGSPALVEALQPRAAVMNNGPRKGGGPQTFATLNTIDSLEDLWQNHYAVPVGDANMNERFIANLQDFASVDDDEAVHLESSNWIHIAARRDGSFTVTNSRNGFSRLYGPRD</sequence>
<reference evidence="2" key="1">
    <citation type="submission" date="2018-05" db="EMBL/GenBank/DDBJ databases">
        <authorList>
            <person name="Lanie J.A."/>
            <person name="Ng W.-L."/>
            <person name="Kazmierczak K.M."/>
            <person name="Andrzejewski T.M."/>
            <person name="Davidsen T.M."/>
            <person name="Wayne K.J."/>
            <person name="Tettelin H."/>
            <person name="Glass J.I."/>
            <person name="Rusch D."/>
            <person name="Podicherti R."/>
            <person name="Tsui H.-C.T."/>
            <person name="Winkler M.E."/>
        </authorList>
    </citation>
    <scope>NUCLEOTIDE SEQUENCE</scope>
</reference>
<feature type="domain" description="Metallo-beta-lactamase" evidence="1">
    <location>
        <begin position="78"/>
        <end position="149"/>
    </location>
</feature>